<dbReference type="PANTHER" id="PTHR46585:SF1">
    <property type="entry name" value="CHROMO DOMAIN-CONTAINING PROTEIN"/>
    <property type="match status" value="1"/>
</dbReference>
<dbReference type="Gene3D" id="2.40.50.40">
    <property type="match status" value="1"/>
</dbReference>
<keyword evidence="4" id="KW-1185">Reference proteome</keyword>
<dbReference type="PANTHER" id="PTHR46585">
    <property type="entry name" value="INTEGRASE CORE DOMAIN CONTAINING PROTEIN"/>
    <property type="match status" value="1"/>
</dbReference>
<dbReference type="SUPFAM" id="SSF53098">
    <property type="entry name" value="Ribonuclease H-like"/>
    <property type="match status" value="1"/>
</dbReference>
<organism evidence="3 4">
    <name type="scientific">Mytilus coruscus</name>
    <name type="common">Sea mussel</name>
    <dbReference type="NCBI Taxonomy" id="42192"/>
    <lineage>
        <taxon>Eukaryota</taxon>
        <taxon>Metazoa</taxon>
        <taxon>Spiralia</taxon>
        <taxon>Lophotrochozoa</taxon>
        <taxon>Mollusca</taxon>
        <taxon>Bivalvia</taxon>
        <taxon>Autobranchia</taxon>
        <taxon>Pteriomorphia</taxon>
        <taxon>Mytilida</taxon>
        <taxon>Mytiloidea</taxon>
        <taxon>Mytilidae</taxon>
        <taxon>Mytilinae</taxon>
        <taxon>Mytilus</taxon>
    </lineage>
</organism>
<gene>
    <name evidence="3" type="ORF">MCOR_53985</name>
</gene>
<dbReference type="PROSITE" id="PS50013">
    <property type="entry name" value="CHROMO_2"/>
    <property type="match status" value="1"/>
</dbReference>
<name>A0A6J8ERY4_MYTCO</name>
<dbReference type="CDD" id="cd00024">
    <property type="entry name" value="CD_CSD"/>
    <property type="match status" value="1"/>
</dbReference>
<proteinExistence type="predicted"/>
<accession>A0A6J8ERY4</accession>
<reference evidence="3 4" key="1">
    <citation type="submission" date="2020-06" db="EMBL/GenBank/DDBJ databases">
        <authorList>
            <person name="Li R."/>
            <person name="Bekaert M."/>
        </authorList>
    </citation>
    <scope>NUCLEOTIDE SEQUENCE [LARGE SCALE GENOMIC DNA]</scope>
    <source>
        <strain evidence="4">wild</strain>
    </source>
</reference>
<evidence type="ECO:0008006" key="5">
    <source>
        <dbReference type="Google" id="ProtNLM"/>
    </source>
</evidence>
<dbReference type="GO" id="GO:0003676">
    <property type="term" value="F:nucleic acid binding"/>
    <property type="evidence" value="ECO:0007669"/>
    <property type="project" value="InterPro"/>
</dbReference>
<dbReference type="Proteomes" id="UP000507470">
    <property type="component" value="Unassembled WGS sequence"/>
</dbReference>
<dbReference type="PROSITE" id="PS50994">
    <property type="entry name" value="INTEGRASE"/>
    <property type="match status" value="1"/>
</dbReference>
<evidence type="ECO:0000259" key="2">
    <source>
        <dbReference type="PROSITE" id="PS50994"/>
    </source>
</evidence>
<protein>
    <recommendedName>
        <fullName evidence="5">Integrase catalytic domain-containing protein</fullName>
    </recommendedName>
</protein>
<dbReference type="InterPro" id="IPR016197">
    <property type="entry name" value="Chromo-like_dom_sf"/>
</dbReference>
<feature type="domain" description="Integrase catalytic" evidence="2">
    <location>
        <begin position="50"/>
        <end position="167"/>
    </location>
</feature>
<dbReference type="Gene3D" id="3.30.420.10">
    <property type="entry name" value="Ribonuclease H-like superfamily/Ribonuclease H"/>
    <property type="match status" value="1"/>
</dbReference>
<dbReference type="InterPro" id="IPR023780">
    <property type="entry name" value="Chromo_domain"/>
</dbReference>
<evidence type="ECO:0000259" key="1">
    <source>
        <dbReference type="PROSITE" id="PS50013"/>
    </source>
</evidence>
<dbReference type="InterPro" id="IPR000953">
    <property type="entry name" value="Chromo/chromo_shadow_dom"/>
</dbReference>
<dbReference type="OrthoDB" id="6282662at2759"/>
<dbReference type="SUPFAM" id="SSF54160">
    <property type="entry name" value="Chromo domain-like"/>
    <property type="match status" value="1"/>
</dbReference>
<dbReference type="GO" id="GO:0015074">
    <property type="term" value="P:DNA integration"/>
    <property type="evidence" value="ECO:0007669"/>
    <property type="project" value="InterPro"/>
</dbReference>
<dbReference type="InterPro" id="IPR001584">
    <property type="entry name" value="Integrase_cat-core"/>
</dbReference>
<dbReference type="EMBL" id="CACVKT020009453">
    <property type="protein sequence ID" value="CAC5421901.1"/>
    <property type="molecule type" value="Genomic_DNA"/>
</dbReference>
<dbReference type="Pfam" id="PF00385">
    <property type="entry name" value="Chromo"/>
    <property type="match status" value="1"/>
</dbReference>
<dbReference type="InterPro" id="IPR036397">
    <property type="entry name" value="RNaseH_sf"/>
</dbReference>
<sequence>MTDFVPELTSAVICEETHNNELEMMTCSECYPFQEKEEEEISQNQEVRLLKDKKSDTVVAALKSIFTNGNRRPKTIRFDQGGEFKGSVKKYLKKEKIHVFYTFNSQIKSNYAERGIRTLKNRIYSYFMEKQTHKYIDVLQKLVDSSNNTPHQSLGGATPASVTKQNEDEMRYIQYLIRKKKTHSNKTVKSKKKMQFYKFKVGDLARISQLKRVFEKGYKENWTLEYFKISKRFKRDKQDMYRLKDMLEDEVKGSFYRYELQNIYKNNTELFKIEKIMKKRRSAGKEQVLVKWLGWPSKFNSWVFKYSVKDIK</sequence>
<evidence type="ECO:0000313" key="4">
    <source>
        <dbReference type="Proteomes" id="UP000507470"/>
    </source>
</evidence>
<dbReference type="InterPro" id="IPR012337">
    <property type="entry name" value="RNaseH-like_sf"/>
</dbReference>
<evidence type="ECO:0000313" key="3">
    <source>
        <dbReference type="EMBL" id="CAC5421901.1"/>
    </source>
</evidence>
<feature type="domain" description="Chromo" evidence="1">
    <location>
        <begin position="271"/>
        <end position="312"/>
    </location>
</feature>
<dbReference type="AlphaFoldDB" id="A0A6J8ERY4"/>